<evidence type="ECO:0000256" key="2">
    <source>
        <dbReference type="SAM" id="MobiDB-lite"/>
    </source>
</evidence>
<feature type="compositionally biased region" description="Polar residues" evidence="2">
    <location>
        <begin position="283"/>
        <end position="296"/>
    </location>
</feature>
<feature type="region of interest" description="Disordered" evidence="2">
    <location>
        <begin position="392"/>
        <end position="426"/>
    </location>
</feature>
<feature type="compositionally biased region" description="Polar residues" evidence="2">
    <location>
        <begin position="334"/>
        <end position="345"/>
    </location>
</feature>
<feature type="domain" description="DC1" evidence="3">
    <location>
        <begin position="69"/>
        <end position="115"/>
    </location>
</feature>
<feature type="region of interest" description="Disordered" evidence="2">
    <location>
        <begin position="283"/>
        <end position="350"/>
    </location>
</feature>
<accession>A0AAV1D5T7</accession>
<organism evidence="4 5">
    <name type="scientific">Oldenlandia corymbosa var. corymbosa</name>
    <dbReference type="NCBI Taxonomy" id="529605"/>
    <lineage>
        <taxon>Eukaryota</taxon>
        <taxon>Viridiplantae</taxon>
        <taxon>Streptophyta</taxon>
        <taxon>Embryophyta</taxon>
        <taxon>Tracheophyta</taxon>
        <taxon>Spermatophyta</taxon>
        <taxon>Magnoliopsida</taxon>
        <taxon>eudicotyledons</taxon>
        <taxon>Gunneridae</taxon>
        <taxon>Pentapetalae</taxon>
        <taxon>asterids</taxon>
        <taxon>lamiids</taxon>
        <taxon>Gentianales</taxon>
        <taxon>Rubiaceae</taxon>
        <taxon>Rubioideae</taxon>
        <taxon>Spermacoceae</taxon>
        <taxon>Hedyotis-Oldenlandia complex</taxon>
        <taxon>Oldenlandia</taxon>
    </lineage>
</organism>
<dbReference type="InterPro" id="IPR046349">
    <property type="entry name" value="C1-like_sf"/>
</dbReference>
<feature type="compositionally biased region" description="Pro residues" evidence="2">
    <location>
        <begin position="237"/>
        <end position="247"/>
    </location>
</feature>
<feature type="domain" description="DC1" evidence="3">
    <location>
        <begin position="13"/>
        <end position="57"/>
    </location>
</feature>
<reference evidence="4" key="1">
    <citation type="submission" date="2023-03" db="EMBL/GenBank/DDBJ databases">
        <authorList>
            <person name="Julca I."/>
        </authorList>
    </citation>
    <scope>NUCLEOTIDE SEQUENCE</scope>
</reference>
<keyword evidence="1" id="KW-0677">Repeat</keyword>
<feature type="region of interest" description="Disordered" evidence="2">
    <location>
        <begin position="230"/>
        <end position="262"/>
    </location>
</feature>
<feature type="region of interest" description="Disordered" evidence="2">
    <location>
        <begin position="172"/>
        <end position="195"/>
    </location>
</feature>
<dbReference type="Proteomes" id="UP001161247">
    <property type="component" value="Chromosome 4"/>
</dbReference>
<dbReference type="AlphaFoldDB" id="A0AAV1D5T7"/>
<gene>
    <name evidence="4" type="ORF">OLC1_LOCUS12441</name>
</gene>
<sequence length="426" mass="46594">MESGNLNNAMKHFSHEHALKYEYMPKGIEFQCSGCKSPGSGHLFACWTCNFYLHKQCFLAGRSLKLPHIHPHTLTLLPHPTYPYNGFRCEDCNLDGNGFCYSCCECDFDLHVHCASKHIPNQPPPPPLPEKNSFPVSPFPEPPKLYSNLQTAIPVQQTENNINRNTIFDSKFPAPAPGKDSNPVLTTTPLPEKNPTPVFALPFNNYKPTTPSQQNENINQNTPFIFPTSLTEKENQTPPPSPSPSPSIPGKNSAPVWDTTNFLKPPLPANSFLQIRSNSQNTGFDLKVSTPSTEKSNGIPLFPSGPGKSSAPVRTSPNFLNLGKPPSPPPAAPFQQTQSNNQNTGFGFKVATPSTEMSTLFLSGPGKGSTPVWHLNHQPATPVQQTQNINQTKSSGFTFPTPPMPSFSSGFSSSNHTNGFQAWRAS</sequence>
<dbReference type="PANTHER" id="PTHR46288">
    <property type="entry name" value="PHORBOL-ESTER/DAG-TYPE DOMAIN-CONTAINING PROTEIN"/>
    <property type="match status" value="1"/>
</dbReference>
<dbReference type="Pfam" id="PF03107">
    <property type="entry name" value="C1_2"/>
    <property type="match status" value="2"/>
</dbReference>
<evidence type="ECO:0000313" key="5">
    <source>
        <dbReference type="Proteomes" id="UP001161247"/>
    </source>
</evidence>
<evidence type="ECO:0000256" key="1">
    <source>
        <dbReference type="ARBA" id="ARBA00022737"/>
    </source>
</evidence>
<dbReference type="InterPro" id="IPR004146">
    <property type="entry name" value="DC1"/>
</dbReference>
<evidence type="ECO:0000313" key="4">
    <source>
        <dbReference type="EMBL" id="CAI9103229.1"/>
    </source>
</evidence>
<proteinExistence type="predicted"/>
<dbReference type="SUPFAM" id="SSF57889">
    <property type="entry name" value="Cysteine-rich domain"/>
    <property type="match status" value="1"/>
</dbReference>
<name>A0AAV1D5T7_OLDCO</name>
<dbReference type="PANTHER" id="PTHR46288:SF68">
    <property type="entry name" value="DC1 DOMAIN-CONTAINING PROTEIN"/>
    <property type="match status" value="1"/>
</dbReference>
<protein>
    <submittedName>
        <fullName evidence="4">OLC1v1001678C1</fullName>
    </submittedName>
</protein>
<evidence type="ECO:0000259" key="3">
    <source>
        <dbReference type="Pfam" id="PF03107"/>
    </source>
</evidence>
<keyword evidence="5" id="KW-1185">Reference proteome</keyword>
<dbReference type="EMBL" id="OX459121">
    <property type="protein sequence ID" value="CAI9103229.1"/>
    <property type="molecule type" value="Genomic_DNA"/>
</dbReference>